<gene>
    <name evidence="2" type="ORF">S01H4_57922</name>
</gene>
<dbReference type="InterPro" id="IPR001036">
    <property type="entry name" value="Acrflvin-R"/>
</dbReference>
<accession>X1CT87</accession>
<organism evidence="2">
    <name type="scientific">marine sediment metagenome</name>
    <dbReference type="NCBI Taxonomy" id="412755"/>
    <lineage>
        <taxon>unclassified sequences</taxon>
        <taxon>metagenomes</taxon>
        <taxon>ecological metagenomes</taxon>
    </lineage>
</organism>
<dbReference type="PANTHER" id="PTHR32063">
    <property type="match status" value="1"/>
</dbReference>
<proteinExistence type="predicted"/>
<dbReference type="PANTHER" id="PTHR32063:SF19">
    <property type="entry name" value="CATION EFFLUX SYSTEM PROTEIN CUSA"/>
    <property type="match status" value="1"/>
</dbReference>
<dbReference type="PRINTS" id="PR00702">
    <property type="entry name" value="ACRIFLAVINRP"/>
</dbReference>
<dbReference type="SUPFAM" id="SSF82714">
    <property type="entry name" value="Multidrug efflux transporter AcrB TolC docking domain, DN and DC subdomains"/>
    <property type="match status" value="1"/>
</dbReference>
<dbReference type="Pfam" id="PF00873">
    <property type="entry name" value="ACR_tran"/>
    <property type="match status" value="1"/>
</dbReference>
<reference evidence="2" key="1">
    <citation type="journal article" date="2014" name="Front. Microbiol.">
        <title>High frequency of phylogenetically diverse reductive dehalogenase-homologous genes in deep subseafloor sedimentary metagenomes.</title>
        <authorList>
            <person name="Kawai M."/>
            <person name="Futagami T."/>
            <person name="Toyoda A."/>
            <person name="Takaki Y."/>
            <person name="Nishi S."/>
            <person name="Hori S."/>
            <person name="Arai W."/>
            <person name="Tsubouchi T."/>
            <person name="Morono Y."/>
            <person name="Uchiyama I."/>
            <person name="Ito T."/>
            <person name="Fujiyama A."/>
            <person name="Inagaki F."/>
            <person name="Takami H."/>
        </authorList>
    </citation>
    <scope>NUCLEOTIDE SEQUENCE</scope>
    <source>
        <strain evidence="2">Expedition CK06-06</strain>
    </source>
</reference>
<keyword evidence="1" id="KW-0472">Membrane</keyword>
<keyword evidence="1" id="KW-1133">Transmembrane helix</keyword>
<dbReference type="Gene3D" id="1.20.1640.10">
    <property type="entry name" value="Multidrug efflux transporter AcrB transmembrane domain"/>
    <property type="match status" value="1"/>
</dbReference>
<evidence type="ECO:0000313" key="2">
    <source>
        <dbReference type="EMBL" id="GAH10982.1"/>
    </source>
</evidence>
<keyword evidence="1" id="KW-0812">Transmembrane</keyword>
<feature type="transmembrane region" description="Helical" evidence="1">
    <location>
        <begin position="133"/>
        <end position="150"/>
    </location>
</feature>
<dbReference type="Gene3D" id="3.30.2090.10">
    <property type="entry name" value="Multidrug efflux transporter AcrB TolC docking domain, DN and DC subdomains"/>
    <property type="match status" value="1"/>
</dbReference>
<sequence length="204" mass="22341">VFPVKRSNIDVGAKVFEEGQVEFVIRGLGFIKSVEDIENIVVKAREGVPIYIKNIATVTLGPDFRRGALDKEGAEVTGGVVLMRYGENPLQVIERIKEKIKEVEAGLPPGVGIVSFYDRTEIINRAKNTLRDALIGEIIVTIVVIFLFMGNFASTIIVSLVLPISILIGFLIMYFMGIPSTVVVRFTPPAATMIVFCTSSILIP</sequence>
<feature type="transmembrane region" description="Helical" evidence="1">
    <location>
        <begin position="156"/>
        <end position="175"/>
    </location>
</feature>
<protein>
    <recommendedName>
        <fullName evidence="3">Efflux RND transporter permease subunit</fullName>
    </recommendedName>
</protein>
<evidence type="ECO:0000256" key="1">
    <source>
        <dbReference type="SAM" id="Phobius"/>
    </source>
</evidence>
<dbReference type="GO" id="GO:0042910">
    <property type="term" value="F:xenobiotic transmembrane transporter activity"/>
    <property type="evidence" value="ECO:0007669"/>
    <property type="project" value="TreeGrafter"/>
</dbReference>
<dbReference type="InterPro" id="IPR027463">
    <property type="entry name" value="AcrB_DN_DC_subdom"/>
</dbReference>
<comment type="caution">
    <text evidence="2">The sequence shown here is derived from an EMBL/GenBank/DDBJ whole genome shotgun (WGS) entry which is preliminary data.</text>
</comment>
<dbReference type="GO" id="GO:0005886">
    <property type="term" value="C:plasma membrane"/>
    <property type="evidence" value="ECO:0007669"/>
    <property type="project" value="TreeGrafter"/>
</dbReference>
<dbReference type="AlphaFoldDB" id="X1CT87"/>
<dbReference type="SUPFAM" id="SSF82866">
    <property type="entry name" value="Multidrug efflux transporter AcrB transmembrane domain"/>
    <property type="match status" value="1"/>
</dbReference>
<dbReference type="Gene3D" id="3.30.70.1320">
    <property type="entry name" value="Multidrug efflux transporter AcrB pore domain like"/>
    <property type="match status" value="1"/>
</dbReference>
<name>X1CT87_9ZZZZ</name>
<feature type="non-terminal residue" evidence="2">
    <location>
        <position position="1"/>
    </location>
</feature>
<evidence type="ECO:0008006" key="3">
    <source>
        <dbReference type="Google" id="ProtNLM"/>
    </source>
</evidence>
<dbReference type="EMBL" id="BART01033779">
    <property type="protein sequence ID" value="GAH10982.1"/>
    <property type="molecule type" value="Genomic_DNA"/>
</dbReference>